<feature type="compositionally biased region" description="Acidic residues" evidence="1">
    <location>
        <begin position="577"/>
        <end position="606"/>
    </location>
</feature>
<feature type="region of interest" description="Disordered" evidence="1">
    <location>
        <begin position="1"/>
        <end position="81"/>
    </location>
</feature>
<dbReference type="OMA" id="SYHEPEN"/>
<feature type="compositionally biased region" description="Basic and acidic residues" evidence="1">
    <location>
        <begin position="662"/>
        <end position="676"/>
    </location>
</feature>
<protein>
    <recommendedName>
        <fullName evidence="4">START domain-containing protein</fullName>
    </recommendedName>
</protein>
<feature type="compositionally biased region" description="Polar residues" evidence="1">
    <location>
        <begin position="261"/>
        <end position="279"/>
    </location>
</feature>
<evidence type="ECO:0000313" key="2">
    <source>
        <dbReference type="EMBL" id="SBO23324.1"/>
    </source>
</evidence>
<evidence type="ECO:0008006" key="4">
    <source>
        <dbReference type="Google" id="ProtNLM"/>
    </source>
</evidence>
<accession>A0A5K1VNX3</accession>
<feature type="region of interest" description="Disordered" evidence="1">
    <location>
        <begin position="241"/>
        <end position="315"/>
    </location>
</feature>
<sequence>MQVKREIGQNPGVHLKKKKKKKRERRGNKRAHAPKTDIAQGRNVCNKKSRKNSHNENSHTEGCGDNNPGSRRTYNPNDLHAYNHYDEQGGYRILNDEAHDASCAPKELENSCDGENKIVHAESKNYRGVAPDGNEDITMSTYDDNTMEEGGNTQQCDMHDAWITLCQYFNCMQKRDYVNEEDTHSELTVSPNHFVATPNSFCHRNNFFCSEHKEDYSTVNSLDSKKAGGIFCWSASHQRGEHEQCESTQGGEDTPGGGDTNHMSGNDNIPNVHNTASLNKRNDAMGGELPEGPGEDPTDLHKENEENEQGEKQKKYIRIISKGNEESHYGNANNMNASSSLFSTHTNENNNLEDHADGTNPAPVSLYPLINRDKIDRNVIFIQVQNFSQKIDEYISDEKIFRAQKLILHVKKYVEHYISYFKKINDEEAVQMLTNYYEENCTDKNCSYNVNKLKAHIIFYFLNFFRLHEMSNVLQDYSYYFSLDKNNSVSSDTMTHSLDNNTSHTVEENLNMKRKSSAVHFGEHSAANSDEGLPCGLSAMGMSLDGDMSSEQNGEVSGAKIADEKSAQSVDEINAQGDDEINAQGDDEINAQGDDEINAQGDDEINAQGDDEINAQIADDEINAQGDDEKIAQIADDEKSAQRGEIKIGEEPSDEQPGQHWGRGEEAENANERPGDDNPNVRNQDDEEEERKRESQVIVDKVYHHQCNGSSHLSNNRASVTKENSKKEETDLNTKGSNRHMVKIIQKYSRRFKNFRKIKQNKEGWIKENDKYLDLWHRVDSDNNISVHIRGKLPYDVSMILSIISETELSTHWVPFLTSSEKIKSLSKSSALIAQLYEYPIIGKKESLMYGLGANTLEELGCIILCCMCPPELKKDIEFYQNMCEQMNINKNEEILKVKETPLKFRKVKREVTFFDCQLPDPTPKIDRQRAANLCFLIYPLNNGKSTVLELFVHFENEFKYTPIKMVTYFIKKIVKNMYANIIKTCKNYHTIYADRLNTNQEFYLWLNDQIKKYTKSKHQTKFIDSISLESYHEPENNDAL</sequence>
<evidence type="ECO:0000313" key="3">
    <source>
        <dbReference type="Proteomes" id="UP000182128"/>
    </source>
</evidence>
<feature type="compositionally biased region" description="Basic residues" evidence="1">
    <location>
        <begin position="14"/>
        <end position="33"/>
    </location>
</feature>
<reference evidence="3" key="1">
    <citation type="submission" date="2016-05" db="EMBL/GenBank/DDBJ databases">
        <authorList>
            <person name="Sharaf H."/>
        </authorList>
    </citation>
    <scope>NUCLEOTIDE SEQUENCE [LARGE SCALE GENOMIC DNA]</scope>
    <source>
        <strain evidence="3">H</strain>
    </source>
</reference>
<dbReference type="Proteomes" id="UP000182128">
    <property type="component" value="Unassembled WGS sequence"/>
</dbReference>
<feature type="region of interest" description="Disordered" evidence="1">
    <location>
        <begin position="638"/>
        <end position="735"/>
    </location>
</feature>
<feature type="compositionally biased region" description="Polar residues" evidence="1">
    <location>
        <begin position="67"/>
        <end position="76"/>
    </location>
</feature>
<gene>
    <name evidence="2" type="ORF">PKNA1_C2_0709100</name>
</gene>
<dbReference type="SUPFAM" id="SSF55961">
    <property type="entry name" value="Bet v1-like"/>
    <property type="match status" value="1"/>
</dbReference>
<name>A0A5K1VNX3_PLAKH</name>
<feature type="compositionally biased region" description="Basic and acidic residues" evidence="1">
    <location>
        <begin position="723"/>
        <end position="732"/>
    </location>
</feature>
<feature type="region of interest" description="Disordered" evidence="1">
    <location>
        <begin position="542"/>
        <end position="606"/>
    </location>
</feature>
<feature type="compositionally biased region" description="Basic and acidic residues" evidence="1">
    <location>
        <begin position="298"/>
        <end position="314"/>
    </location>
</feature>
<dbReference type="OrthoDB" id="360784at2759"/>
<feature type="compositionally biased region" description="Polar residues" evidence="1">
    <location>
        <begin position="707"/>
        <end position="722"/>
    </location>
</feature>
<dbReference type="RefSeq" id="XP_002258384.1">
    <property type="nucleotide sequence ID" value="XM_002258348.1"/>
</dbReference>
<dbReference type="VEuPathDB" id="PlasmoDB:PKNH_0709100"/>
<dbReference type="AlphaFoldDB" id="A0A5K1VNX3"/>
<feature type="compositionally biased region" description="Basic and acidic residues" evidence="1">
    <location>
        <begin position="638"/>
        <end position="650"/>
    </location>
</feature>
<evidence type="ECO:0000256" key="1">
    <source>
        <dbReference type="SAM" id="MobiDB-lite"/>
    </source>
</evidence>
<organism evidence="2 3">
    <name type="scientific">Plasmodium knowlesi (strain H)</name>
    <dbReference type="NCBI Taxonomy" id="5851"/>
    <lineage>
        <taxon>Eukaryota</taxon>
        <taxon>Sar</taxon>
        <taxon>Alveolata</taxon>
        <taxon>Apicomplexa</taxon>
        <taxon>Aconoidasida</taxon>
        <taxon>Haemosporida</taxon>
        <taxon>Plasmodiidae</taxon>
        <taxon>Plasmodium</taxon>
        <taxon>Plasmodium (Plasmodium)</taxon>
    </lineage>
</organism>
<dbReference type="KEGG" id="pkn:PKNH_0709100"/>
<proteinExistence type="predicted"/>
<dbReference type="EMBL" id="CWHQ02000007">
    <property type="protein sequence ID" value="SBO23324.1"/>
    <property type="molecule type" value="Genomic_DNA"/>
</dbReference>